<comment type="subcellular location">
    <subcellularLocation>
        <location evidence="1">Membrane</location>
    </subcellularLocation>
</comment>
<keyword evidence="5" id="KW-0812">Transmembrane</keyword>
<accession>A0A1M4ZMH7</accession>
<dbReference type="Proteomes" id="UP000184035">
    <property type="component" value="Unassembled WGS sequence"/>
</dbReference>
<sequence length="543" mass="62910">FNAIKNNSIEREKNSLSIIFNQLDIILNSAESLTTNLIINNDIQNILDKYSSKDTYPTKDEYLKLKNQLDNIIYQNKVISGAILHSTNGFKMKSNNKFISLLDGNLLNFNNWYGPIKSINNEVYLHLPKKIFNKNTGKLIGYLEIFVSEDYISKNYKTNELHNKYMNLFLVNSSGIIFSSSDKKNMLKSFFDIRKNISFTDKNIPFKSLTDKKENRLTLMCYYPKLNFNIIGDIYLSNIIYEKEKLILPLIGLLFIGIIFSYILSKKISNSMVKPIQNLFNRIDEIEKGDWNSEINIISQDEIGLLSIKFNKLIFNIKNLMSKISYEQNKKKEFELELMQLQIKPHFLYNSLENICALAELDRNDEVIDMIFNLSTFYRGVLNKGNTIISLGEELNLTESYLKIMSVRYYNLFSYNIECDESIKNLGCLKLLLQPLVENSIYHGIKNNISKEGFIDIIIKKHTEKLFITIKDNGIGITEKELSNLLNTNISSSSKGGFGVKNTIERLNLFFPNEYDFLIKSEKYNGTEITITIPINLKERDYA</sequence>
<dbReference type="InterPro" id="IPR050640">
    <property type="entry name" value="Bact_2-comp_sensor_kinase"/>
</dbReference>
<dbReference type="InterPro" id="IPR003594">
    <property type="entry name" value="HATPase_dom"/>
</dbReference>
<dbReference type="GO" id="GO:0000155">
    <property type="term" value="F:phosphorelay sensor kinase activity"/>
    <property type="evidence" value="ECO:0007669"/>
    <property type="project" value="InterPro"/>
</dbReference>
<keyword evidence="8" id="KW-1185">Reference proteome</keyword>
<dbReference type="GO" id="GO:0016020">
    <property type="term" value="C:membrane"/>
    <property type="evidence" value="ECO:0007669"/>
    <property type="project" value="UniProtKB-SubCell"/>
</dbReference>
<keyword evidence="5" id="KW-1133">Transmembrane helix</keyword>
<dbReference type="OrthoDB" id="9809348at2"/>
<evidence type="ECO:0000313" key="7">
    <source>
        <dbReference type="EMBL" id="SHF19007.1"/>
    </source>
</evidence>
<evidence type="ECO:0000256" key="2">
    <source>
        <dbReference type="ARBA" id="ARBA00022553"/>
    </source>
</evidence>
<dbReference type="PANTHER" id="PTHR34220:SF7">
    <property type="entry name" value="SENSOR HISTIDINE KINASE YPDA"/>
    <property type="match status" value="1"/>
</dbReference>
<dbReference type="SUPFAM" id="SSF55874">
    <property type="entry name" value="ATPase domain of HSP90 chaperone/DNA topoisomerase II/histidine kinase"/>
    <property type="match status" value="1"/>
</dbReference>
<dbReference type="Gene3D" id="3.30.565.10">
    <property type="entry name" value="Histidine kinase-like ATPase, C-terminal domain"/>
    <property type="match status" value="1"/>
</dbReference>
<evidence type="ECO:0000256" key="5">
    <source>
        <dbReference type="SAM" id="Phobius"/>
    </source>
</evidence>
<dbReference type="InterPro" id="IPR036890">
    <property type="entry name" value="HATPase_C_sf"/>
</dbReference>
<protein>
    <submittedName>
        <fullName evidence="7">HAMP domain-containing protein</fullName>
    </submittedName>
</protein>
<dbReference type="PANTHER" id="PTHR34220">
    <property type="entry name" value="SENSOR HISTIDINE KINASE YPDA"/>
    <property type="match status" value="1"/>
</dbReference>
<evidence type="ECO:0000256" key="3">
    <source>
        <dbReference type="ARBA" id="ARBA00022679"/>
    </source>
</evidence>
<evidence type="ECO:0000256" key="4">
    <source>
        <dbReference type="ARBA" id="ARBA00022777"/>
    </source>
</evidence>
<reference evidence="7 8" key="1">
    <citation type="submission" date="2016-11" db="EMBL/GenBank/DDBJ databases">
        <authorList>
            <person name="Jaros S."/>
            <person name="Januszkiewicz K."/>
            <person name="Wedrychowicz H."/>
        </authorList>
    </citation>
    <scope>NUCLEOTIDE SEQUENCE [LARGE SCALE GENOMIC DNA]</scope>
    <source>
        <strain evidence="7 8">DSM 2631</strain>
    </source>
</reference>
<name>A0A1M4ZMH7_9CLOT</name>
<dbReference type="Gene3D" id="6.10.340.10">
    <property type="match status" value="1"/>
</dbReference>
<dbReference type="Pfam" id="PF06580">
    <property type="entry name" value="His_kinase"/>
    <property type="match status" value="1"/>
</dbReference>
<dbReference type="AlphaFoldDB" id="A0A1M4ZMH7"/>
<keyword evidence="2" id="KW-0597">Phosphoprotein</keyword>
<keyword evidence="4" id="KW-0418">Kinase</keyword>
<dbReference type="STRING" id="1533.SAMN05443638_1591"/>
<evidence type="ECO:0000313" key="8">
    <source>
        <dbReference type="Proteomes" id="UP000184035"/>
    </source>
</evidence>
<dbReference type="RefSeq" id="WP_072897905.1">
    <property type="nucleotide sequence ID" value="NZ_FQVM01000059.1"/>
</dbReference>
<feature type="non-terminal residue" evidence="7">
    <location>
        <position position="1"/>
    </location>
</feature>
<dbReference type="InterPro" id="IPR010559">
    <property type="entry name" value="Sig_transdc_His_kin_internal"/>
</dbReference>
<evidence type="ECO:0000256" key="1">
    <source>
        <dbReference type="ARBA" id="ARBA00004370"/>
    </source>
</evidence>
<organism evidence="7 8">
    <name type="scientific">Clostridium fallax</name>
    <dbReference type="NCBI Taxonomy" id="1533"/>
    <lineage>
        <taxon>Bacteria</taxon>
        <taxon>Bacillati</taxon>
        <taxon>Bacillota</taxon>
        <taxon>Clostridia</taxon>
        <taxon>Eubacteriales</taxon>
        <taxon>Clostridiaceae</taxon>
        <taxon>Clostridium</taxon>
    </lineage>
</organism>
<dbReference type="PROSITE" id="PS50885">
    <property type="entry name" value="HAMP"/>
    <property type="match status" value="1"/>
</dbReference>
<dbReference type="CDD" id="cd06225">
    <property type="entry name" value="HAMP"/>
    <property type="match status" value="1"/>
</dbReference>
<dbReference type="SUPFAM" id="SSF158472">
    <property type="entry name" value="HAMP domain-like"/>
    <property type="match status" value="1"/>
</dbReference>
<feature type="domain" description="HAMP" evidence="6">
    <location>
        <begin position="270"/>
        <end position="322"/>
    </location>
</feature>
<keyword evidence="3" id="KW-0808">Transferase</keyword>
<dbReference type="EMBL" id="FQVM01000059">
    <property type="protein sequence ID" value="SHF19007.1"/>
    <property type="molecule type" value="Genomic_DNA"/>
</dbReference>
<gene>
    <name evidence="7" type="ORF">SAMN05443638_1591</name>
</gene>
<proteinExistence type="predicted"/>
<evidence type="ECO:0000259" key="6">
    <source>
        <dbReference type="PROSITE" id="PS50885"/>
    </source>
</evidence>
<feature type="transmembrane region" description="Helical" evidence="5">
    <location>
        <begin position="246"/>
        <end position="264"/>
    </location>
</feature>
<dbReference type="InterPro" id="IPR003660">
    <property type="entry name" value="HAMP_dom"/>
</dbReference>
<keyword evidence="5" id="KW-0472">Membrane</keyword>
<dbReference type="Pfam" id="PF02518">
    <property type="entry name" value="HATPase_c"/>
    <property type="match status" value="1"/>
</dbReference>